<evidence type="ECO:0000256" key="12">
    <source>
        <dbReference type="ARBA" id="ARBA00023140"/>
    </source>
</evidence>
<comment type="function">
    <text evidence="14">Small heat shock protein required for the establishment of auxin gradients and for patterning of the apical domain of the embryo. Involved in the specification of the cotyledon primordia. Also required for normal inflorescence and floral meristem function, normal developmental patterning and thermotolerance. Acts as a molecular chaperone.</text>
</comment>
<dbReference type="FunFam" id="2.60.40.790:FF:000001">
    <property type="entry name" value="Nuclear migration protein nudC"/>
    <property type="match status" value="1"/>
</dbReference>
<keyword evidence="11" id="KW-0496">Mitochondrion</keyword>
<evidence type="ECO:0000256" key="2">
    <source>
        <dbReference type="ARBA" id="ARBA00004463"/>
    </source>
</evidence>
<dbReference type="GO" id="GO:0003954">
    <property type="term" value="F:NADH dehydrogenase activity"/>
    <property type="evidence" value="ECO:0007669"/>
    <property type="project" value="InterPro"/>
</dbReference>
<evidence type="ECO:0000256" key="15">
    <source>
        <dbReference type="SAM" id="MobiDB-lite"/>
    </source>
</evidence>
<evidence type="ECO:0000313" key="17">
    <source>
        <dbReference type="EMBL" id="AFN53679.1"/>
    </source>
</evidence>
<keyword evidence="8" id="KW-0274">FAD</keyword>
<dbReference type="SUPFAM" id="SSF51905">
    <property type="entry name" value="FAD/NAD(P)-binding domain"/>
    <property type="match status" value="2"/>
</dbReference>
<dbReference type="PROSITE" id="PS51203">
    <property type="entry name" value="CS"/>
    <property type="match status" value="1"/>
</dbReference>
<dbReference type="CDD" id="cd06467">
    <property type="entry name" value="p23_NUDC_like"/>
    <property type="match status" value="1"/>
</dbReference>
<dbReference type="GO" id="GO:0005777">
    <property type="term" value="C:peroxisome"/>
    <property type="evidence" value="ECO:0007669"/>
    <property type="project" value="UniProtKB-SubCell"/>
</dbReference>
<evidence type="ECO:0000256" key="5">
    <source>
        <dbReference type="ARBA" id="ARBA00022490"/>
    </source>
</evidence>
<evidence type="ECO:0000259" key="16">
    <source>
        <dbReference type="PROSITE" id="PS51203"/>
    </source>
</evidence>
<name>I6YM86_LINUS</name>
<keyword evidence="5" id="KW-0963">Cytoplasm</keyword>
<organism evidence="17">
    <name type="scientific">Linum usitatissimum</name>
    <name type="common">Flax</name>
    <name type="synonym">Linum humile</name>
    <dbReference type="NCBI Taxonomy" id="4006"/>
    <lineage>
        <taxon>Eukaryota</taxon>
        <taxon>Viridiplantae</taxon>
        <taxon>Streptophyta</taxon>
        <taxon>Embryophyta</taxon>
        <taxon>Tracheophyta</taxon>
        <taxon>Spermatophyta</taxon>
        <taxon>Magnoliopsida</taxon>
        <taxon>eudicotyledons</taxon>
        <taxon>Gunneridae</taxon>
        <taxon>Pentapetalae</taxon>
        <taxon>rosids</taxon>
        <taxon>fabids</taxon>
        <taxon>Malpighiales</taxon>
        <taxon>Linaceae</taxon>
        <taxon>Linum</taxon>
    </lineage>
</organism>
<evidence type="ECO:0000256" key="3">
    <source>
        <dbReference type="ARBA" id="ARBA00004637"/>
    </source>
</evidence>
<evidence type="ECO:0000256" key="8">
    <source>
        <dbReference type="ARBA" id="ARBA00022827"/>
    </source>
</evidence>
<evidence type="ECO:0000256" key="14">
    <source>
        <dbReference type="ARBA" id="ARBA00053226"/>
    </source>
</evidence>
<dbReference type="PRINTS" id="PR00368">
    <property type="entry name" value="FADPNR"/>
</dbReference>
<dbReference type="InterPro" id="IPR045024">
    <property type="entry name" value="NDH-2"/>
</dbReference>
<dbReference type="Gene3D" id="2.60.40.790">
    <property type="match status" value="1"/>
</dbReference>
<keyword evidence="17" id="KW-0830">Ubiquinone</keyword>
<evidence type="ECO:0000256" key="13">
    <source>
        <dbReference type="ARBA" id="ARBA00049010"/>
    </source>
</evidence>
<evidence type="ECO:0000256" key="4">
    <source>
        <dbReference type="ARBA" id="ARBA00005272"/>
    </source>
</evidence>
<dbReference type="Gene3D" id="3.50.50.100">
    <property type="match status" value="2"/>
</dbReference>
<sequence>MAILSEIVEETQPQHQQPIESKKEKKASSSPVPNAGNGLDLGNYSWGQTLQEVTITIPVPQGTRSKQITCEIKKKSLKLEIKGSPTIIEGELYGSVKVGESFWNLEDQRIVSILLTKLDDKTNWWKSLMKGGPEIDVQKVEPEPSKMSDLDSETRSAVEKMMFDQRQKQRGLPTSAEIEQQEILKKFDMSKMNTAPGASPAVEIRPPSLGDLEATRAGEKPRVVVLGSGWAGCRLMKGIDTSIYDVVCVSPRNYMVFTPLLASTCVGTLEFRSVSEHVARIQPAISTEPGSYFFLSRCKGMDAKNHVVNCESVTDGQTTLEPWKFNIAYDKLVIALGAEATTFGIHGVKEHAVFLREVHHAQQIRRKLLLNLMLSDIPGTTEQEKSRLLHCVVVGGGPTGVEFSGELSDFIMKDVRKRHAHVKDYIRVTLIESGVRLVRGIVKDVEPHKIILDNGTEVPYGLLVWSTGVGPSSLVKSLDLPKSPGGRIGIDEWLRVPNMPDVFAIGDCSGFVESTGKQVLPALAQKGKGISMAGFVSWFIWRSAYLTRVTMNITENSKQAIIK</sequence>
<evidence type="ECO:0000256" key="7">
    <source>
        <dbReference type="ARBA" id="ARBA00022792"/>
    </source>
</evidence>
<keyword evidence="6" id="KW-0285">Flavoprotein</keyword>
<reference evidence="17" key="1">
    <citation type="journal article" date="2012" name="Plant J.">
        <title>The genome of flax (Linum usitatissimum) assembled de novo from short shotgun sequence reads.</title>
        <authorList>
            <person name="Wang Z."/>
            <person name="Hobson N."/>
            <person name="Galindo L."/>
            <person name="Zhu S."/>
            <person name="Shi D."/>
            <person name="McDill J."/>
            <person name="Yang L."/>
            <person name="Hawkins S."/>
            <person name="Neutelings G."/>
            <person name="Datla R."/>
            <person name="Lambert G."/>
            <person name="Galbraith D.W."/>
            <person name="Grassa C.J."/>
            <person name="Geraldes A."/>
            <person name="Cronk Q.C."/>
            <person name="Cullis C."/>
            <person name="Dash P.K."/>
            <person name="Kumar P.A."/>
            <person name="Cloutier S."/>
            <person name="Sharpe A.G."/>
            <person name="Wong G.K."/>
            <person name="Wang J."/>
            <person name="Deyholos M.K."/>
        </authorList>
    </citation>
    <scope>NUCLEOTIDE SEQUENCE</scope>
</reference>
<dbReference type="PANTHER" id="PTHR43706:SF13">
    <property type="entry name" value="NADH DEHYDROGENASE-RELATED"/>
    <property type="match status" value="1"/>
</dbReference>
<dbReference type="PANTHER" id="PTHR43706">
    <property type="entry name" value="NADH DEHYDROGENASE"/>
    <property type="match status" value="1"/>
</dbReference>
<comment type="catalytic activity">
    <reaction evidence="13">
        <text>a ubiquinone + NADH + H(+) = a ubiquinol + NAD(+)</text>
        <dbReference type="Rhea" id="RHEA:23152"/>
        <dbReference type="Rhea" id="RHEA-COMP:9565"/>
        <dbReference type="Rhea" id="RHEA-COMP:9566"/>
        <dbReference type="ChEBI" id="CHEBI:15378"/>
        <dbReference type="ChEBI" id="CHEBI:16389"/>
        <dbReference type="ChEBI" id="CHEBI:17976"/>
        <dbReference type="ChEBI" id="CHEBI:57540"/>
        <dbReference type="ChEBI" id="CHEBI:57945"/>
    </reaction>
</comment>
<dbReference type="GO" id="GO:0005743">
    <property type="term" value="C:mitochondrial inner membrane"/>
    <property type="evidence" value="ECO:0007669"/>
    <property type="project" value="UniProtKB-SubCell"/>
</dbReference>
<protein>
    <submittedName>
        <fullName evidence="17">Mitochondrial putative rotenone-insensitive NADH-ubiquinone oxidoreductase</fullName>
    </submittedName>
</protein>
<evidence type="ECO:0000256" key="9">
    <source>
        <dbReference type="ARBA" id="ARBA00023002"/>
    </source>
</evidence>
<dbReference type="Pfam" id="PF07992">
    <property type="entry name" value="Pyr_redox_2"/>
    <property type="match status" value="1"/>
</dbReference>
<accession>I6YM86</accession>
<keyword evidence="7" id="KW-0999">Mitochondrion inner membrane</keyword>
<evidence type="ECO:0000256" key="11">
    <source>
        <dbReference type="ARBA" id="ARBA00023128"/>
    </source>
</evidence>
<keyword evidence="7" id="KW-0472">Membrane</keyword>
<keyword evidence="12" id="KW-0576">Peroxisome</keyword>
<dbReference type="InterPro" id="IPR036188">
    <property type="entry name" value="FAD/NAD-bd_sf"/>
</dbReference>
<keyword evidence="10" id="KW-0520">NAD</keyword>
<dbReference type="GO" id="GO:0006950">
    <property type="term" value="P:response to stress"/>
    <property type="evidence" value="ECO:0007669"/>
    <property type="project" value="UniProtKB-ARBA"/>
</dbReference>
<comment type="subcellular location">
    <subcellularLocation>
        <location evidence="2">Cytoplasmic granule</location>
    </subcellularLocation>
    <subcellularLocation>
        <location evidence="3">Mitochondrion inner membrane</location>
        <topology evidence="3">Peripheral membrane protein</topology>
    </subcellularLocation>
    <subcellularLocation>
        <location evidence="1">Peroxisome</location>
    </subcellularLocation>
</comment>
<evidence type="ECO:0000256" key="6">
    <source>
        <dbReference type="ARBA" id="ARBA00022630"/>
    </source>
</evidence>
<dbReference type="EMBL" id="JX174446">
    <property type="protein sequence ID" value="AFN53679.1"/>
    <property type="molecule type" value="Genomic_DNA"/>
</dbReference>
<feature type="region of interest" description="Disordered" evidence="15">
    <location>
        <begin position="1"/>
        <end position="40"/>
    </location>
</feature>
<dbReference type="InterPro" id="IPR023753">
    <property type="entry name" value="FAD/NAD-binding_dom"/>
</dbReference>
<comment type="similarity">
    <text evidence="4">Belongs to the NADH dehydrogenase family.</text>
</comment>
<evidence type="ECO:0000256" key="1">
    <source>
        <dbReference type="ARBA" id="ARBA00004275"/>
    </source>
</evidence>
<feature type="domain" description="CS" evidence="16">
    <location>
        <begin position="39"/>
        <end position="129"/>
    </location>
</feature>
<dbReference type="SUPFAM" id="SSF49764">
    <property type="entry name" value="HSP20-like chaperones"/>
    <property type="match status" value="1"/>
</dbReference>
<keyword evidence="9" id="KW-0560">Oxidoreductase</keyword>
<proteinExistence type="inferred from homology"/>
<dbReference type="InterPro" id="IPR007052">
    <property type="entry name" value="CS_dom"/>
</dbReference>
<dbReference type="Pfam" id="PF04969">
    <property type="entry name" value="CS"/>
    <property type="match status" value="1"/>
</dbReference>
<dbReference type="AlphaFoldDB" id="I6YM86"/>
<dbReference type="InterPro" id="IPR008978">
    <property type="entry name" value="HSP20-like_chaperone"/>
</dbReference>
<evidence type="ECO:0000256" key="10">
    <source>
        <dbReference type="ARBA" id="ARBA00023027"/>
    </source>
</evidence>